<protein>
    <submittedName>
        <fullName evidence="3">C6 transcription factor</fullName>
    </submittedName>
</protein>
<evidence type="ECO:0000259" key="2">
    <source>
        <dbReference type="PROSITE" id="PS50048"/>
    </source>
</evidence>
<dbReference type="Gene3D" id="4.10.240.10">
    <property type="entry name" value="Zn(2)-C6 fungal-type DNA-binding domain"/>
    <property type="match status" value="1"/>
</dbReference>
<proteinExistence type="predicted"/>
<dbReference type="InterPro" id="IPR053175">
    <property type="entry name" value="DHMBA_Reg_Transcription_Factor"/>
</dbReference>
<evidence type="ECO:0000313" key="4">
    <source>
        <dbReference type="Proteomes" id="UP000652219"/>
    </source>
</evidence>
<keyword evidence="1" id="KW-0539">Nucleus</keyword>
<gene>
    <name evidence="3" type="ORF">CSOJ01_07515</name>
</gene>
<dbReference type="SUPFAM" id="SSF57701">
    <property type="entry name" value="Zn2/Cys6 DNA-binding domain"/>
    <property type="match status" value="1"/>
</dbReference>
<accession>A0A8H6MTE9</accession>
<dbReference type="PANTHER" id="PTHR38791:SF1">
    <property type="entry name" value="TRANSCRIPTION FACTOR, PUTATIVE-RELATED"/>
    <property type="match status" value="1"/>
</dbReference>
<dbReference type="PROSITE" id="PS00463">
    <property type="entry name" value="ZN2_CY6_FUNGAL_1"/>
    <property type="match status" value="1"/>
</dbReference>
<organism evidence="3 4">
    <name type="scientific">Colletotrichum sojae</name>
    <dbReference type="NCBI Taxonomy" id="2175907"/>
    <lineage>
        <taxon>Eukaryota</taxon>
        <taxon>Fungi</taxon>
        <taxon>Dikarya</taxon>
        <taxon>Ascomycota</taxon>
        <taxon>Pezizomycotina</taxon>
        <taxon>Sordariomycetes</taxon>
        <taxon>Hypocreomycetidae</taxon>
        <taxon>Glomerellales</taxon>
        <taxon>Glomerellaceae</taxon>
        <taxon>Colletotrichum</taxon>
        <taxon>Colletotrichum orchidearum species complex</taxon>
    </lineage>
</organism>
<dbReference type="SMART" id="SM00066">
    <property type="entry name" value="GAL4"/>
    <property type="match status" value="1"/>
</dbReference>
<dbReference type="AlphaFoldDB" id="A0A8H6MTE9"/>
<dbReference type="InterPro" id="IPR001138">
    <property type="entry name" value="Zn2Cys6_DnaBD"/>
</dbReference>
<sequence length="473" mass="53149">MVYCGKPSPACFPCRTRKLRCDFHPGTCGQCRRARLICHGYRDPDAVQFRDESQFVKQKNVARRGRYAYPASNPTALELGWDARARYAFFSTYIGGFTRSMGEVAHHYRTAGAFDHLSASVETASLAFMATQLGSPHLMRLANASYLTAVQRLSRGLPDLTPDRAEEALQSVLLLDMYEKMAHRDPRTSQSWISHAQGGLSILSTQTTSIISSPTGCHLAARLVTAVTVSCATVGVSTPGELNLLRRNIGYRVRGPKWSFLGVLGRVSNLQLDMEKGAVSRSEFVVRARALDDQLECLIRDLPLEWLPRKAPAPEDDPNVLDDYYDVYPDHYTAQVINALRTMRLIIYKLFDQYVPDHDYLGDERLRDGIRDSTRRICASLPQFMLPWASPENSLPFSAVQLLRCSTFLTPLYFVNQVTGDPSIRQWLARCLRYMWESGGLRAAKDIEDIVKTSPDLGYWTVFAMTGSYAFAA</sequence>
<evidence type="ECO:0000313" key="3">
    <source>
        <dbReference type="EMBL" id="KAF6808472.1"/>
    </source>
</evidence>
<dbReference type="PROSITE" id="PS50048">
    <property type="entry name" value="ZN2_CY6_FUNGAL_2"/>
    <property type="match status" value="1"/>
</dbReference>
<comment type="caution">
    <text evidence="3">The sequence shown here is derived from an EMBL/GenBank/DDBJ whole genome shotgun (WGS) entry which is preliminary data.</text>
</comment>
<evidence type="ECO:0000256" key="1">
    <source>
        <dbReference type="ARBA" id="ARBA00023242"/>
    </source>
</evidence>
<dbReference type="Proteomes" id="UP000652219">
    <property type="component" value="Unassembled WGS sequence"/>
</dbReference>
<dbReference type="EMBL" id="WIGN01000117">
    <property type="protein sequence ID" value="KAF6808472.1"/>
    <property type="molecule type" value="Genomic_DNA"/>
</dbReference>
<dbReference type="GO" id="GO:0000981">
    <property type="term" value="F:DNA-binding transcription factor activity, RNA polymerase II-specific"/>
    <property type="evidence" value="ECO:0007669"/>
    <property type="project" value="InterPro"/>
</dbReference>
<name>A0A8H6MTE9_9PEZI</name>
<dbReference type="Pfam" id="PF00172">
    <property type="entry name" value="Zn_clus"/>
    <property type="match status" value="1"/>
</dbReference>
<dbReference type="GO" id="GO:0008270">
    <property type="term" value="F:zinc ion binding"/>
    <property type="evidence" value="ECO:0007669"/>
    <property type="project" value="InterPro"/>
</dbReference>
<reference evidence="3 4" key="1">
    <citation type="journal article" date="2020" name="Phytopathology">
        <title>Genome Sequence Resources of Colletotrichum truncatum, C. plurivorum, C. musicola, and C. sojae: Four Species Pathogenic to Soybean (Glycine max).</title>
        <authorList>
            <person name="Rogerio F."/>
            <person name="Boufleur T.R."/>
            <person name="Ciampi-Guillardi M."/>
            <person name="Sukno S.A."/>
            <person name="Thon M.R."/>
            <person name="Massola Junior N.S."/>
            <person name="Baroncelli R."/>
        </authorList>
    </citation>
    <scope>NUCLEOTIDE SEQUENCE [LARGE SCALE GENOMIC DNA]</scope>
    <source>
        <strain evidence="3 4">LFN0009</strain>
    </source>
</reference>
<keyword evidence="4" id="KW-1185">Reference proteome</keyword>
<feature type="domain" description="Zn(2)-C6 fungal-type" evidence="2">
    <location>
        <begin position="10"/>
        <end position="38"/>
    </location>
</feature>
<dbReference type="InterPro" id="IPR036864">
    <property type="entry name" value="Zn2-C6_fun-type_DNA-bd_sf"/>
</dbReference>
<dbReference type="CDD" id="cd00067">
    <property type="entry name" value="GAL4"/>
    <property type="match status" value="1"/>
</dbReference>
<dbReference type="PANTHER" id="PTHR38791">
    <property type="entry name" value="ZN(II)2CYS6 TRANSCRIPTION FACTOR (EUROFUNG)-RELATED-RELATED"/>
    <property type="match status" value="1"/>
</dbReference>